<organism evidence="5 6">
    <name type="scientific">Candidatus Magasanikbacteria bacterium RIFOXYC2_FULL_42_28</name>
    <dbReference type="NCBI Taxonomy" id="1798704"/>
    <lineage>
        <taxon>Bacteria</taxon>
        <taxon>Candidatus Magasanikiibacteriota</taxon>
    </lineage>
</organism>
<dbReference type="Proteomes" id="UP000177907">
    <property type="component" value="Unassembled WGS sequence"/>
</dbReference>
<dbReference type="SMART" id="SM00028">
    <property type="entry name" value="TPR"/>
    <property type="match status" value="4"/>
</dbReference>
<dbReference type="PROSITE" id="PS50005">
    <property type="entry name" value="TPR"/>
    <property type="match status" value="1"/>
</dbReference>
<evidence type="ECO:0000256" key="2">
    <source>
        <dbReference type="ARBA" id="ARBA00022803"/>
    </source>
</evidence>
<dbReference type="AlphaFoldDB" id="A0A1F6NVZ2"/>
<evidence type="ECO:0000313" key="6">
    <source>
        <dbReference type="Proteomes" id="UP000177907"/>
    </source>
</evidence>
<dbReference type="Gene3D" id="1.25.40.10">
    <property type="entry name" value="Tetratricopeptide repeat domain"/>
    <property type="match status" value="3"/>
</dbReference>
<dbReference type="PANTHER" id="PTHR44858">
    <property type="entry name" value="TETRATRICOPEPTIDE REPEAT PROTEIN 6"/>
    <property type="match status" value="1"/>
</dbReference>
<dbReference type="InterPro" id="IPR048987">
    <property type="entry name" value="PIN-TPR-GreABC"/>
</dbReference>
<accession>A0A1F6NVZ2</accession>
<dbReference type="SUPFAM" id="SSF48452">
    <property type="entry name" value="TPR-like"/>
    <property type="match status" value="2"/>
</dbReference>
<keyword evidence="2 3" id="KW-0802">TPR repeat</keyword>
<dbReference type="InterPro" id="IPR050498">
    <property type="entry name" value="Ycf3"/>
</dbReference>
<dbReference type="Pfam" id="PF20698">
    <property type="entry name" value="PIN-TPR-GreABC"/>
    <property type="match status" value="1"/>
</dbReference>
<feature type="repeat" description="TPR" evidence="3">
    <location>
        <begin position="135"/>
        <end position="168"/>
    </location>
</feature>
<evidence type="ECO:0000256" key="1">
    <source>
        <dbReference type="ARBA" id="ARBA00022737"/>
    </source>
</evidence>
<reference evidence="5 6" key="1">
    <citation type="journal article" date="2016" name="Nat. Commun.">
        <title>Thousands of microbial genomes shed light on interconnected biogeochemical processes in an aquifer system.</title>
        <authorList>
            <person name="Anantharaman K."/>
            <person name="Brown C.T."/>
            <person name="Hug L.A."/>
            <person name="Sharon I."/>
            <person name="Castelle C.J."/>
            <person name="Probst A.J."/>
            <person name="Thomas B.C."/>
            <person name="Singh A."/>
            <person name="Wilkins M.J."/>
            <person name="Karaoz U."/>
            <person name="Brodie E.L."/>
            <person name="Williams K.H."/>
            <person name="Hubbard S.S."/>
            <person name="Banfield J.F."/>
        </authorList>
    </citation>
    <scope>NUCLEOTIDE SEQUENCE [LARGE SCALE GENOMIC DNA]</scope>
</reference>
<evidence type="ECO:0000256" key="3">
    <source>
        <dbReference type="PROSITE-ProRule" id="PRU00339"/>
    </source>
</evidence>
<keyword evidence="1" id="KW-0677">Repeat</keyword>
<feature type="domain" description="PIN" evidence="4">
    <location>
        <begin position="891"/>
        <end position="1035"/>
    </location>
</feature>
<protein>
    <recommendedName>
        <fullName evidence="4">PIN domain-containing protein</fullName>
    </recommendedName>
</protein>
<sequence>MCDDSCAKQENVFKGDINNSEVNALKIEDNRHFTVIQQTINQNNPSIVNNISTDELTNKISKELLSGIKLLLPAQSEISEQITATTAVDLSDEYNKIIDNARDQINSHNPNKCIETLDNLYNRIKDQNIDNFIRFRILTNYGAAYLDLGNQEECAKYFLDAFQYSPELEKAKINKALAHVFLKQNDQAQVIISEILKNNPVCLRALSLHIQLSDSREEADRRVMEIPENIKIEREISMAIGGAYLRISNDLSNAEQWYEKAKDAEDDININILATLAEIKLQIVLKANTALIGQQANEEQRSKLKEAVDLFSTVIEKTKNTDFYNSIHSWINSRGVALGILGDLRKAKNDFQEARRLKPDEIMYSKNVIIYSIETGDENEAKNIINDIEQSLELPADIAILKAQILLNGKDADKKEGIKIIQGLSKAENDDLNTKSANRLMINVYLENNDFEKAIKLNNELIDKNPTEIAYLIDQARILKKQNLNNDVNTVLDKALKDLQIISDIKTKKELADLLFFNQRYSDCWPIYETITDVKIESIQRYRFIFSLFKSGLYKKVLELVELIKKDGIPDYIAEIESVIYEEIGDVPGAIETLKNYLKKKPDHFEIELSLANLYFRSGDKNSIDEFLNKYNTYISSEPKNIFQLAFLLQELGQDKEAFDLIYNLWRNNQNNQEVLSNYIFFFLLRNKKEKDDFLLEPIEQSLIGSAITIEDEEGSVNEHLLLDEKDAPVLPEELAVSSKLGKLLINKKRGERIVLDDISEQKLKIINIQNKYLFAYTKTLKIINEHRVDVDGLISFKTKLDDNGQDIKNKLEKVAKNDNRKSFLDSVIELYKIKRLTTGVLADMTGKDYFETYNLLTNTPQLGLYCSDGTIAERVEALSYNLLDDKYSLIIDLSALFTIFKLNIQNIVIENYPKIIISNATKQFIKYQVQEYKNGIKSRERGYVYTDDNGEIRYMDIPNEMIEANQKLLESMDDWIEKNCNTEPAVSLLELESERRDKLNKILGKSFLETAMIATQNDNYIMLSDDYVFRTLSKNDLKVKGIWTQVLLMNLLDKNKITDEEYGGFVLQLLQMNYDYITINEKVVIRAIERDNWNPENNFNFVSKVLNANKTSPVSASEILANVIYEIWKKTLLNEIKRNSIFTNLLNNFVQNYPKRQELINLLISKIKIRFALTPIWRDEILLLVSHWKK</sequence>
<dbReference type="EMBL" id="MFQZ01000005">
    <property type="protein sequence ID" value="OGH88116.1"/>
    <property type="molecule type" value="Genomic_DNA"/>
</dbReference>
<dbReference type="InterPro" id="IPR019734">
    <property type="entry name" value="TPR_rpt"/>
</dbReference>
<comment type="caution">
    <text evidence="5">The sequence shown here is derived from an EMBL/GenBank/DDBJ whole genome shotgun (WGS) entry which is preliminary data.</text>
</comment>
<name>A0A1F6NVZ2_9BACT</name>
<dbReference type="PANTHER" id="PTHR44858:SF1">
    <property type="entry name" value="UDP-N-ACETYLGLUCOSAMINE--PEPTIDE N-ACETYLGLUCOSAMINYLTRANSFERASE SPINDLY-RELATED"/>
    <property type="match status" value="1"/>
</dbReference>
<dbReference type="STRING" id="1798704.A3J93_00010"/>
<dbReference type="Pfam" id="PF13181">
    <property type="entry name" value="TPR_8"/>
    <property type="match status" value="1"/>
</dbReference>
<gene>
    <name evidence="5" type="ORF">A3J93_00010</name>
</gene>
<evidence type="ECO:0000313" key="5">
    <source>
        <dbReference type="EMBL" id="OGH88116.1"/>
    </source>
</evidence>
<dbReference type="InterPro" id="IPR011990">
    <property type="entry name" value="TPR-like_helical_dom_sf"/>
</dbReference>
<proteinExistence type="predicted"/>
<evidence type="ECO:0000259" key="4">
    <source>
        <dbReference type="Pfam" id="PF20698"/>
    </source>
</evidence>